<gene>
    <name evidence="1" type="ORF">BDV27DRAFT_133398</name>
</gene>
<name>A0A5N6ZW99_9EURO</name>
<sequence length="84" mass="9560">MLSRLINILTPSITPSALLVIGRFGTTIHALHFLRENGSIERFSLTTQSSTFRHGGATEQAGHASRWRWRNCQQLPRRCRDTNL</sequence>
<dbReference type="AlphaFoldDB" id="A0A5N6ZW99"/>
<evidence type="ECO:0000313" key="1">
    <source>
        <dbReference type="EMBL" id="KAE8361209.1"/>
    </source>
</evidence>
<proteinExistence type="predicted"/>
<dbReference type="Proteomes" id="UP000326268">
    <property type="component" value="Unassembled WGS sequence"/>
</dbReference>
<reference evidence="1 2" key="1">
    <citation type="submission" date="2019-04" db="EMBL/GenBank/DDBJ databases">
        <title>Friends and foes A comparative genomics studyof 23 Aspergillus species from section Flavi.</title>
        <authorList>
            <consortium name="DOE Joint Genome Institute"/>
            <person name="Kjaerbolling I."/>
            <person name="Vesth T."/>
            <person name="Frisvad J.C."/>
            <person name="Nybo J.L."/>
            <person name="Theobald S."/>
            <person name="Kildgaard S."/>
            <person name="Isbrandt T."/>
            <person name="Kuo A."/>
            <person name="Sato A."/>
            <person name="Lyhne E.K."/>
            <person name="Kogle M.E."/>
            <person name="Wiebenga A."/>
            <person name="Kun R.S."/>
            <person name="Lubbers R.J."/>
            <person name="Makela M.R."/>
            <person name="Barry K."/>
            <person name="Chovatia M."/>
            <person name="Clum A."/>
            <person name="Daum C."/>
            <person name="Haridas S."/>
            <person name="He G."/>
            <person name="LaButti K."/>
            <person name="Lipzen A."/>
            <person name="Mondo S."/>
            <person name="Riley R."/>
            <person name="Salamov A."/>
            <person name="Simmons B.A."/>
            <person name="Magnuson J.K."/>
            <person name="Henrissat B."/>
            <person name="Mortensen U.H."/>
            <person name="Larsen T.O."/>
            <person name="Devries R.P."/>
            <person name="Grigoriev I.V."/>
            <person name="Machida M."/>
            <person name="Baker S.E."/>
            <person name="Andersen M.R."/>
        </authorList>
    </citation>
    <scope>NUCLEOTIDE SEQUENCE [LARGE SCALE GENOMIC DNA]</scope>
    <source>
        <strain evidence="1 2">CBS 763.97</strain>
    </source>
</reference>
<organism evidence="1 2">
    <name type="scientific">Aspergillus caelatus</name>
    <dbReference type="NCBI Taxonomy" id="61420"/>
    <lineage>
        <taxon>Eukaryota</taxon>
        <taxon>Fungi</taxon>
        <taxon>Dikarya</taxon>
        <taxon>Ascomycota</taxon>
        <taxon>Pezizomycotina</taxon>
        <taxon>Eurotiomycetes</taxon>
        <taxon>Eurotiomycetidae</taxon>
        <taxon>Eurotiales</taxon>
        <taxon>Aspergillaceae</taxon>
        <taxon>Aspergillus</taxon>
        <taxon>Aspergillus subgen. Circumdati</taxon>
    </lineage>
</organism>
<evidence type="ECO:0000313" key="2">
    <source>
        <dbReference type="Proteomes" id="UP000326268"/>
    </source>
</evidence>
<accession>A0A5N6ZW99</accession>
<dbReference type="EMBL" id="ML737744">
    <property type="protein sequence ID" value="KAE8361209.1"/>
    <property type="molecule type" value="Genomic_DNA"/>
</dbReference>
<keyword evidence="2" id="KW-1185">Reference proteome</keyword>
<dbReference type="OrthoDB" id="4168609at2759"/>
<dbReference type="GeneID" id="43652518"/>
<protein>
    <submittedName>
        <fullName evidence="1">Uncharacterized protein</fullName>
    </submittedName>
</protein>
<dbReference type="RefSeq" id="XP_031924290.1">
    <property type="nucleotide sequence ID" value="XM_032068072.1"/>
</dbReference>